<protein>
    <recommendedName>
        <fullName evidence="4">Alpha/beta hydrolase</fullName>
    </recommendedName>
</protein>
<evidence type="ECO:0000256" key="1">
    <source>
        <dbReference type="SAM" id="SignalP"/>
    </source>
</evidence>
<feature type="signal peptide" evidence="1">
    <location>
        <begin position="1"/>
        <end position="24"/>
    </location>
</feature>
<organism evidence="2 3">
    <name type="scientific">Prosthecodimorpha hirschii</name>
    <dbReference type="NCBI Taxonomy" id="665126"/>
    <lineage>
        <taxon>Bacteria</taxon>
        <taxon>Pseudomonadati</taxon>
        <taxon>Pseudomonadota</taxon>
        <taxon>Alphaproteobacteria</taxon>
        <taxon>Hyphomicrobiales</taxon>
        <taxon>Ancalomicrobiaceae</taxon>
        <taxon>Prosthecodimorpha</taxon>
    </lineage>
</organism>
<dbReference type="STRING" id="665126.ABB55_04520"/>
<comment type="caution">
    <text evidence="2">The sequence shown here is derived from an EMBL/GenBank/DDBJ whole genome shotgun (WGS) entry which is preliminary data.</text>
</comment>
<dbReference type="SUPFAM" id="SSF53474">
    <property type="entry name" value="alpha/beta-Hydrolases"/>
    <property type="match status" value="1"/>
</dbReference>
<dbReference type="InterPro" id="IPR029058">
    <property type="entry name" value="AB_hydrolase_fold"/>
</dbReference>
<dbReference type="RefSeq" id="WP_054357744.1">
    <property type="nucleotide sequence ID" value="NZ_LJYW01000001.1"/>
</dbReference>
<sequence length="235" mass="23743">MLRRRWMVAATAAFVAIAAVPAAADETVQLGGASGVLIRPAGKARGSIILLAGGDGMLNVGANGSFTGLRGNQLVRTRQSYVSAGFAVLLPDRGADLGTAVQTMAAIARPVTMVGTSRGTQRAAEAIAAGARPDKLVLTSGFLTPESGPGPNVSQILGSAGSLPRTLVVHHRHDGCRYTQPAGVEPFRAWAAGRVSVTWLDGGADGGDPCQAAGHHGFAGLDGQVVSAVVGFAGR</sequence>
<evidence type="ECO:0000313" key="2">
    <source>
        <dbReference type="EMBL" id="KPL51582.1"/>
    </source>
</evidence>
<keyword evidence="3" id="KW-1185">Reference proteome</keyword>
<reference evidence="2 3" key="2">
    <citation type="submission" date="2015-10" db="EMBL/GenBank/DDBJ databases">
        <title>Draft Genome Sequence of Prosthecomicrobium hirschii ATCC 27832.</title>
        <authorList>
            <person name="Daniel J."/>
            <person name="Givan S.A."/>
            <person name="Brun Y.V."/>
            <person name="Brown P.J."/>
        </authorList>
    </citation>
    <scope>NUCLEOTIDE SEQUENCE [LARGE SCALE GENOMIC DNA]</scope>
    <source>
        <strain evidence="2 3">16</strain>
    </source>
</reference>
<reference evidence="2 3" key="1">
    <citation type="submission" date="2015-09" db="EMBL/GenBank/DDBJ databases">
        <authorList>
            <person name="Jackson K.R."/>
            <person name="Lunt B.L."/>
            <person name="Fisher J.N.B."/>
            <person name="Gardner A.V."/>
            <person name="Bailey M.E."/>
            <person name="Deus L.M."/>
            <person name="Earl A.S."/>
            <person name="Gibby P.D."/>
            <person name="Hartmann K.A."/>
            <person name="Liu J.E."/>
            <person name="Manci A.M."/>
            <person name="Nielsen D.A."/>
            <person name="Solomon M.B."/>
            <person name="Breakwell D.P."/>
            <person name="Burnett S.H."/>
            <person name="Grose J.H."/>
        </authorList>
    </citation>
    <scope>NUCLEOTIDE SEQUENCE [LARGE SCALE GENOMIC DNA]</scope>
    <source>
        <strain evidence="2 3">16</strain>
    </source>
</reference>
<dbReference type="AlphaFoldDB" id="A0A0P6VHN7"/>
<accession>A0A0P6VHN7</accession>
<gene>
    <name evidence="2" type="ORF">ABB55_04520</name>
</gene>
<feature type="chain" id="PRO_5006131549" description="Alpha/beta hydrolase" evidence="1">
    <location>
        <begin position="25"/>
        <end position="235"/>
    </location>
</feature>
<dbReference type="Proteomes" id="UP000048984">
    <property type="component" value="Unassembled WGS sequence"/>
</dbReference>
<name>A0A0P6VHN7_9HYPH</name>
<proteinExistence type="predicted"/>
<evidence type="ECO:0000313" key="3">
    <source>
        <dbReference type="Proteomes" id="UP000048984"/>
    </source>
</evidence>
<evidence type="ECO:0008006" key="4">
    <source>
        <dbReference type="Google" id="ProtNLM"/>
    </source>
</evidence>
<dbReference type="EMBL" id="LJYW01000001">
    <property type="protein sequence ID" value="KPL51582.1"/>
    <property type="molecule type" value="Genomic_DNA"/>
</dbReference>
<keyword evidence="1" id="KW-0732">Signal</keyword>